<evidence type="ECO:0000313" key="2">
    <source>
        <dbReference type="EMBL" id="KTC98934.1"/>
    </source>
</evidence>
<keyword evidence="1" id="KW-0963">Cytoplasm</keyword>
<dbReference type="Pfam" id="PF08459">
    <property type="entry name" value="UvrC_RNaseH_dom"/>
    <property type="match status" value="1"/>
</dbReference>
<dbReference type="InterPro" id="IPR010994">
    <property type="entry name" value="RuvA_2-like"/>
</dbReference>
<dbReference type="FunFam" id="3.40.1440.10:FF:000001">
    <property type="entry name" value="UvrABC system protein C"/>
    <property type="match status" value="1"/>
</dbReference>
<dbReference type="InterPro" id="IPR050066">
    <property type="entry name" value="UvrABC_protein_C"/>
</dbReference>
<dbReference type="InterPro" id="IPR041663">
    <property type="entry name" value="DisA/LigA_HHH"/>
</dbReference>
<dbReference type="SMART" id="SM00465">
    <property type="entry name" value="GIYc"/>
    <property type="match status" value="1"/>
</dbReference>
<keyword evidence="1" id="KW-0227">DNA damage</keyword>
<dbReference type="FunFam" id="3.30.420.340:FF:000001">
    <property type="entry name" value="UvrABC system protein C"/>
    <property type="match status" value="1"/>
</dbReference>
<comment type="subcellular location">
    <subcellularLocation>
        <location evidence="1">Cytoplasm</location>
    </subcellularLocation>
</comment>
<dbReference type="NCBIfam" id="NF001824">
    <property type="entry name" value="PRK00558.1-5"/>
    <property type="match status" value="1"/>
</dbReference>
<keyword evidence="3" id="KW-1185">Reference proteome</keyword>
<dbReference type="GO" id="GO:0003677">
    <property type="term" value="F:DNA binding"/>
    <property type="evidence" value="ECO:0007669"/>
    <property type="project" value="UniProtKB-UniRule"/>
</dbReference>
<dbReference type="Pfam" id="PF01541">
    <property type="entry name" value="GIY-YIG"/>
    <property type="match status" value="1"/>
</dbReference>
<dbReference type="InterPro" id="IPR047296">
    <property type="entry name" value="GIY-YIG_UvrC_Cho"/>
</dbReference>
<dbReference type="NCBIfam" id="TIGR00194">
    <property type="entry name" value="uvrC"/>
    <property type="match status" value="1"/>
</dbReference>
<comment type="function">
    <text evidence="1">The UvrABC repair system catalyzes the recognition and processing of DNA lesions. UvrC both incises the 5' and 3' sides of the lesion. The N-terminal half is responsible for the 3' incision and the C-terminal half is responsible for the 5' incision.</text>
</comment>
<comment type="caution">
    <text evidence="2">The sequence shown here is derived from an EMBL/GenBank/DDBJ whole genome shotgun (WGS) entry which is preliminary data.</text>
</comment>
<dbReference type="GO" id="GO:0006289">
    <property type="term" value="P:nucleotide-excision repair"/>
    <property type="evidence" value="ECO:0007669"/>
    <property type="project" value="UniProtKB-UniRule"/>
</dbReference>
<dbReference type="SUPFAM" id="SSF82771">
    <property type="entry name" value="GIY-YIG endonuclease"/>
    <property type="match status" value="1"/>
</dbReference>
<keyword evidence="1" id="KW-0234">DNA repair</keyword>
<dbReference type="OrthoDB" id="9804933at2"/>
<dbReference type="SUPFAM" id="SSF46600">
    <property type="entry name" value="C-terminal UvrC-binding domain of UvrB"/>
    <property type="match status" value="1"/>
</dbReference>
<organism evidence="2 3">
    <name type="scientific">Legionella geestiana</name>
    <dbReference type="NCBI Taxonomy" id="45065"/>
    <lineage>
        <taxon>Bacteria</taxon>
        <taxon>Pseudomonadati</taxon>
        <taxon>Pseudomonadota</taxon>
        <taxon>Gammaproteobacteria</taxon>
        <taxon>Legionellales</taxon>
        <taxon>Legionellaceae</taxon>
        <taxon>Legionella</taxon>
    </lineage>
</organism>
<comment type="similarity">
    <text evidence="1">Belongs to the UvrC family.</text>
</comment>
<accession>A0A0W0TTT7</accession>
<dbReference type="PANTHER" id="PTHR30562:SF1">
    <property type="entry name" value="UVRABC SYSTEM PROTEIN C"/>
    <property type="match status" value="1"/>
</dbReference>
<dbReference type="RefSeq" id="WP_028386581.1">
    <property type="nucleotide sequence ID" value="NZ_CAAAHN010000022.1"/>
</dbReference>
<dbReference type="SUPFAM" id="SSF47781">
    <property type="entry name" value="RuvA domain 2-like"/>
    <property type="match status" value="1"/>
</dbReference>
<sequence length="625" mass="69779">MNEAFSSPELAEQVAHLTSAPGVYRMFDARGVVIYVGKARNLKKRVSSYFNRGPQSPKTRVLVSQIAAIAVDVTRSETEALLLESNLIKSLRPKYNILLRDDKSYPFIAVSMTHAAPAMRVWRGKKKPAKGEFFGPFPNAPAVYETLNMLQKIFKIRNCSDNFFAARKRPCLQYQIKRCSAPCTGMISPEDYRQSVTDALRFLQGKCQQVLEAIESRMEAAVARLAFEEAAILRDQARSLRQIQEQQGMHHRDGDADIIAVEAVPGFACIQLCSARAGQVLGGQHWFPTLPSDPEQSSEALWEEVFEAFVAFYYLDNPERIPAVIITNRAFSARETLENLLTEKAGKRVKIVTKVRGVRARWLDFAVNNLQTAISGHKASQSLMQARYQALAGVLDLDHPPMRMECFDISHTQGEETVASCVVFDANGPLPAEYRRFDIKDIVGGDDYAAMEQVLTRRLRRQKADNALPDMMIVDGGKGQYAVAQRVFEALQIKGVVLLGIAKGPDRRAGFERLILGDAGHEITLPAESPALHLLQHIRDEAHRFAITAHRKKRARQSLHSRLEDIEGIGSARRQSLLRRFGGMRGLLGASVEEIARVKGIGPLLAGKIWEFLHPDRESPQVLSD</sequence>
<keyword evidence="1" id="KW-0267">Excision nuclease</keyword>
<dbReference type="InterPro" id="IPR001162">
    <property type="entry name" value="UvrC_RNase_H_dom"/>
</dbReference>
<protein>
    <recommendedName>
        <fullName evidence="1">UvrABC system protein C</fullName>
        <shortName evidence="1">Protein UvrC</shortName>
    </recommendedName>
    <alternativeName>
        <fullName evidence="1">Excinuclease ABC subunit C</fullName>
    </alternativeName>
</protein>
<dbReference type="CDD" id="cd10434">
    <property type="entry name" value="GIY-YIG_UvrC_Cho"/>
    <property type="match status" value="1"/>
</dbReference>
<proteinExistence type="inferred from homology"/>
<dbReference type="GO" id="GO:0009432">
    <property type="term" value="P:SOS response"/>
    <property type="evidence" value="ECO:0007669"/>
    <property type="project" value="UniProtKB-UniRule"/>
</dbReference>
<dbReference type="InterPro" id="IPR000305">
    <property type="entry name" value="GIY-YIG_endonuc"/>
</dbReference>
<dbReference type="Gene3D" id="1.10.150.20">
    <property type="entry name" value="5' to 3' exonuclease, C-terminal subdomain"/>
    <property type="match status" value="1"/>
</dbReference>
<keyword evidence="1" id="KW-0228">DNA excision</keyword>
<name>A0A0W0TTT7_9GAMM</name>
<dbReference type="PROSITE" id="PS50165">
    <property type="entry name" value="UVRC"/>
    <property type="match status" value="1"/>
</dbReference>
<dbReference type="Pfam" id="PF02151">
    <property type="entry name" value="UVR"/>
    <property type="match status" value="1"/>
</dbReference>
<reference evidence="2 3" key="1">
    <citation type="submission" date="2015-11" db="EMBL/GenBank/DDBJ databases">
        <title>Genomic analysis of 38 Legionella species identifies large and diverse effector repertoires.</title>
        <authorList>
            <person name="Burstein D."/>
            <person name="Amaro F."/>
            <person name="Zusman T."/>
            <person name="Lifshitz Z."/>
            <person name="Cohen O."/>
            <person name="Gilbert J.A."/>
            <person name="Pupko T."/>
            <person name="Shuman H.A."/>
            <person name="Segal G."/>
        </authorList>
    </citation>
    <scope>NUCLEOTIDE SEQUENCE [LARGE SCALE GENOMIC DNA]</scope>
    <source>
        <strain evidence="2 3">ATCC 49504</strain>
    </source>
</reference>
<dbReference type="GO" id="GO:0009381">
    <property type="term" value="F:excinuclease ABC activity"/>
    <property type="evidence" value="ECO:0007669"/>
    <property type="project" value="UniProtKB-UniRule"/>
</dbReference>
<dbReference type="Gene3D" id="4.10.860.10">
    <property type="entry name" value="UVR domain"/>
    <property type="match status" value="1"/>
</dbReference>
<dbReference type="Pfam" id="PF12826">
    <property type="entry name" value="HHH_2"/>
    <property type="match status" value="1"/>
</dbReference>
<evidence type="ECO:0000313" key="3">
    <source>
        <dbReference type="Proteomes" id="UP000054785"/>
    </source>
</evidence>
<dbReference type="InterPro" id="IPR004791">
    <property type="entry name" value="UvrC"/>
</dbReference>
<gene>
    <name evidence="2" type="primary">uvrC_2</name>
    <name evidence="1" type="synonym">uvrC</name>
    <name evidence="2" type="ORF">Lgee_1380</name>
</gene>
<dbReference type="GO" id="GO:0009380">
    <property type="term" value="C:excinuclease repair complex"/>
    <property type="evidence" value="ECO:0007669"/>
    <property type="project" value="InterPro"/>
</dbReference>
<dbReference type="Gene3D" id="3.40.1440.10">
    <property type="entry name" value="GIY-YIG endonuclease"/>
    <property type="match status" value="1"/>
</dbReference>
<dbReference type="HAMAP" id="MF_00203">
    <property type="entry name" value="UvrC"/>
    <property type="match status" value="1"/>
</dbReference>
<dbReference type="AlphaFoldDB" id="A0A0W0TTT7"/>
<dbReference type="Pfam" id="PF22920">
    <property type="entry name" value="UvrC_RNaseH"/>
    <property type="match status" value="1"/>
</dbReference>
<keyword evidence="1" id="KW-0742">SOS response</keyword>
<evidence type="ECO:0000256" key="1">
    <source>
        <dbReference type="HAMAP-Rule" id="MF_00203"/>
    </source>
</evidence>
<dbReference type="Gene3D" id="3.30.420.340">
    <property type="entry name" value="UvrC, RNAse H endonuclease domain"/>
    <property type="match status" value="1"/>
</dbReference>
<dbReference type="InterPro" id="IPR001943">
    <property type="entry name" value="UVR_dom"/>
</dbReference>
<dbReference type="PATRIC" id="fig|45065.4.peg.1489"/>
<dbReference type="GO" id="GO:0005737">
    <property type="term" value="C:cytoplasm"/>
    <property type="evidence" value="ECO:0007669"/>
    <property type="project" value="UniProtKB-SubCell"/>
</dbReference>
<dbReference type="Proteomes" id="UP000054785">
    <property type="component" value="Unassembled WGS sequence"/>
</dbReference>
<dbReference type="STRING" id="45065.Lgee_1380"/>
<dbReference type="InterPro" id="IPR035901">
    <property type="entry name" value="GIY-YIG_endonuc_sf"/>
</dbReference>
<comment type="subunit">
    <text evidence="1">Interacts with UvrB in an incision complex.</text>
</comment>
<dbReference type="PANTHER" id="PTHR30562">
    <property type="entry name" value="UVRC/OXIDOREDUCTASE"/>
    <property type="match status" value="1"/>
</dbReference>
<dbReference type="PROSITE" id="PS50164">
    <property type="entry name" value="GIY_YIG"/>
    <property type="match status" value="1"/>
</dbReference>
<dbReference type="PROSITE" id="PS50151">
    <property type="entry name" value="UVR"/>
    <property type="match status" value="1"/>
</dbReference>
<dbReference type="EMBL" id="LNYC01000052">
    <property type="protein sequence ID" value="KTC98934.1"/>
    <property type="molecule type" value="Genomic_DNA"/>
</dbReference>
<dbReference type="InterPro" id="IPR038476">
    <property type="entry name" value="UvrC_RNase_H_dom_sf"/>
</dbReference>
<dbReference type="InterPro" id="IPR036876">
    <property type="entry name" value="UVR_dom_sf"/>
</dbReference>